<dbReference type="OrthoDB" id="9805171at2"/>
<dbReference type="InterPro" id="IPR029063">
    <property type="entry name" value="SAM-dependent_MTases_sf"/>
</dbReference>
<proteinExistence type="predicted"/>
<evidence type="ECO:0000313" key="2">
    <source>
        <dbReference type="Proteomes" id="UP000035009"/>
    </source>
</evidence>
<dbReference type="GO" id="GO:0032259">
    <property type="term" value="P:methylation"/>
    <property type="evidence" value="ECO:0007669"/>
    <property type="project" value="UniProtKB-KW"/>
</dbReference>
<dbReference type="eggNOG" id="COG2226">
    <property type="taxonomic scope" value="Bacteria"/>
</dbReference>
<evidence type="ECO:0000313" key="1">
    <source>
        <dbReference type="EMBL" id="GAC79350.1"/>
    </source>
</evidence>
<dbReference type="RefSeq" id="WP_008377711.1">
    <property type="nucleotide sequence ID" value="NZ_BAOP01000008.1"/>
</dbReference>
<dbReference type="GO" id="GO:0008168">
    <property type="term" value="F:methyltransferase activity"/>
    <property type="evidence" value="ECO:0007669"/>
    <property type="project" value="UniProtKB-KW"/>
</dbReference>
<dbReference type="STRING" id="410332.SAMN04488550_4288"/>
<sequence length="207" mass="22014">MTAEQLGYDKMAQTYADLIPDTFGSPLEQAAVDAFASEARGSDLGSTIVDVGCGIGHVAAYLTDTGFTVLAVDPSTGMREQAELAHPDLEFSADDASLSTVDLSAVAGVVARYSLIHVPPIGVREALADWASRLPSGACVLLAGQSSDEPGVAEFDHAVAPAWRWHPDSIAEAVTDAGFTELWRTVSRPAEGFHRFPEFHLCAKRLR</sequence>
<keyword evidence="1" id="KW-0808">Transferase</keyword>
<dbReference type="Pfam" id="PF13489">
    <property type="entry name" value="Methyltransf_23"/>
    <property type="match status" value="1"/>
</dbReference>
<dbReference type="PANTHER" id="PTHR43861:SF1">
    <property type="entry name" value="TRANS-ACONITATE 2-METHYLTRANSFERASE"/>
    <property type="match status" value="1"/>
</dbReference>
<gene>
    <name evidence="1" type="ORF">GM1_008_01120</name>
</gene>
<comment type="caution">
    <text evidence="1">The sequence shown here is derived from an EMBL/GenBank/DDBJ whole genome shotgun (WGS) entry which is preliminary data.</text>
</comment>
<organism evidence="1 2">
    <name type="scientific">Gordonia malaquae NBRC 108250</name>
    <dbReference type="NCBI Taxonomy" id="1223542"/>
    <lineage>
        <taxon>Bacteria</taxon>
        <taxon>Bacillati</taxon>
        <taxon>Actinomycetota</taxon>
        <taxon>Actinomycetes</taxon>
        <taxon>Mycobacteriales</taxon>
        <taxon>Gordoniaceae</taxon>
        <taxon>Gordonia</taxon>
    </lineage>
</organism>
<dbReference type="Gene3D" id="3.40.50.150">
    <property type="entry name" value="Vaccinia Virus protein VP39"/>
    <property type="match status" value="1"/>
</dbReference>
<dbReference type="PANTHER" id="PTHR43861">
    <property type="entry name" value="TRANS-ACONITATE 2-METHYLTRANSFERASE-RELATED"/>
    <property type="match status" value="1"/>
</dbReference>
<name>M3UIQ8_GORML</name>
<protein>
    <submittedName>
        <fullName evidence="1">Putative methyltransferase</fullName>
    </submittedName>
</protein>
<reference evidence="1 2" key="1">
    <citation type="submission" date="2013-02" db="EMBL/GenBank/DDBJ databases">
        <title>Whole genome shotgun sequence of Gordonia malaquae NBRC 108250.</title>
        <authorList>
            <person name="Yoshida I."/>
            <person name="Hosoyama A."/>
            <person name="Tsuchikane K."/>
            <person name="Ando Y."/>
            <person name="Baba S."/>
            <person name="Ohji S."/>
            <person name="Hamada M."/>
            <person name="Tamura T."/>
            <person name="Yamazoe A."/>
            <person name="Yamazaki S."/>
            <person name="Fujita N."/>
        </authorList>
    </citation>
    <scope>NUCLEOTIDE SEQUENCE [LARGE SCALE GENOMIC DNA]</scope>
    <source>
        <strain evidence="1 2">NBRC 108250</strain>
    </source>
</reference>
<dbReference type="SUPFAM" id="SSF53335">
    <property type="entry name" value="S-adenosyl-L-methionine-dependent methyltransferases"/>
    <property type="match status" value="1"/>
</dbReference>
<keyword evidence="2" id="KW-1185">Reference proteome</keyword>
<dbReference type="Proteomes" id="UP000035009">
    <property type="component" value="Unassembled WGS sequence"/>
</dbReference>
<dbReference type="AlphaFoldDB" id="M3UIQ8"/>
<keyword evidence="1" id="KW-0489">Methyltransferase</keyword>
<accession>M3UIQ8</accession>
<dbReference type="EMBL" id="BAOP01000008">
    <property type="protein sequence ID" value="GAC79350.1"/>
    <property type="molecule type" value="Genomic_DNA"/>
</dbReference>